<keyword evidence="2" id="KW-1185">Reference proteome</keyword>
<comment type="caution">
    <text evidence="1">The sequence shown here is derived from an EMBL/GenBank/DDBJ whole genome shotgun (WGS) entry which is preliminary data.</text>
</comment>
<organism evidence="1 2">
    <name type="scientific">Solanum commersonii</name>
    <name type="common">Commerson's wild potato</name>
    <name type="synonym">Commerson's nightshade</name>
    <dbReference type="NCBI Taxonomy" id="4109"/>
    <lineage>
        <taxon>Eukaryota</taxon>
        <taxon>Viridiplantae</taxon>
        <taxon>Streptophyta</taxon>
        <taxon>Embryophyta</taxon>
        <taxon>Tracheophyta</taxon>
        <taxon>Spermatophyta</taxon>
        <taxon>Magnoliopsida</taxon>
        <taxon>eudicotyledons</taxon>
        <taxon>Gunneridae</taxon>
        <taxon>Pentapetalae</taxon>
        <taxon>asterids</taxon>
        <taxon>lamiids</taxon>
        <taxon>Solanales</taxon>
        <taxon>Solanaceae</taxon>
        <taxon>Solanoideae</taxon>
        <taxon>Solaneae</taxon>
        <taxon>Solanum</taxon>
    </lineage>
</organism>
<dbReference type="AlphaFoldDB" id="A0A9J6ATJ7"/>
<accession>A0A9J6ATJ7</accession>
<name>A0A9J6ATJ7_SOLCO</name>
<evidence type="ECO:0000313" key="1">
    <source>
        <dbReference type="EMBL" id="KAG5627619.1"/>
    </source>
</evidence>
<dbReference type="Proteomes" id="UP000824120">
    <property type="component" value="Chromosome 2"/>
</dbReference>
<reference evidence="1 2" key="1">
    <citation type="submission" date="2020-09" db="EMBL/GenBank/DDBJ databases">
        <title>De no assembly of potato wild relative species, Solanum commersonii.</title>
        <authorList>
            <person name="Cho K."/>
        </authorList>
    </citation>
    <scope>NUCLEOTIDE SEQUENCE [LARGE SCALE GENOMIC DNA]</scope>
    <source>
        <strain evidence="1">LZ3.2</strain>
        <tissue evidence="1">Leaf</tissue>
    </source>
</reference>
<dbReference type="EMBL" id="JACXVP010000002">
    <property type="protein sequence ID" value="KAG5627619.1"/>
    <property type="molecule type" value="Genomic_DNA"/>
</dbReference>
<gene>
    <name evidence="1" type="ORF">H5410_012837</name>
</gene>
<proteinExistence type="predicted"/>
<evidence type="ECO:0000313" key="2">
    <source>
        <dbReference type="Proteomes" id="UP000824120"/>
    </source>
</evidence>
<protein>
    <submittedName>
        <fullName evidence="1">Uncharacterized protein</fullName>
    </submittedName>
</protein>
<sequence length="68" mass="7571">MWRLECLSWQKCVATRFFRRPPSWISVRRNYVGDGGFEKAIDVDGGEPAKVVTAAAAMASPVDVGREK</sequence>